<dbReference type="OrthoDB" id="3022179at2759"/>
<proteinExistence type="predicted"/>
<dbReference type="PROSITE" id="PS50181">
    <property type="entry name" value="FBOX"/>
    <property type="match status" value="1"/>
</dbReference>
<dbReference type="Pfam" id="PF12937">
    <property type="entry name" value="F-box-like"/>
    <property type="match status" value="1"/>
</dbReference>
<dbReference type="InterPro" id="IPR036047">
    <property type="entry name" value="F-box-like_dom_sf"/>
</dbReference>
<dbReference type="EMBL" id="KL142371">
    <property type="protein sequence ID" value="KDR80615.1"/>
    <property type="molecule type" value="Genomic_DNA"/>
</dbReference>
<dbReference type="SMART" id="SM00256">
    <property type="entry name" value="FBOX"/>
    <property type="match status" value="1"/>
</dbReference>
<dbReference type="HOGENOM" id="CLU_1235104_0_0_1"/>
<dbReference type="InterPro" id="IPR001810">
    <property type="entry name" value="F-box_dom"/>
</dbReference>
<evidence type="ECO:0000313" key="2">
    <source>
        <dbReference type="EMBL" id="KDR80615.1"/>
    </source>
</evidence>
<keyword evidence="3" id="KW-1185">Reference proteome</keyword>
<dbReference type="AlphaFoldDB" id="A0A067TBM7"/>
<organism evidence="2 3">
    <name type="scientific">Galerina marginata (strain CBS 339.88)</name>
    <dbReference type="NCBI Taxonomy" id="685588"/>
    <lineage>
        <taxon>Eukaryota</taxon>
        <taxon>Fungi</taxon>
        <taxon>Dikarya</taxon>
        <taxon>Basidiomycota</taxon>
        <taxon>Agaricomycotina</taxon>
        <taxon>Agaricomycetes</taxon>
        <taxon>Agaricomycetidae</taxon>
        <taxon>Agaricales</taxon>
        <taxon>Agaricineae</taxon>
        <taxon>Strophariaceae</taxon>
        <taxon>Galerina</taxon>
    </lineage>
</organism>
<protein>
    <recommendedName>
        <fullName evidence="1">F-box domain-containing protein</fullName>
    </recommendedName>
</protein>
<evidence type="ECO:0000259" key="1">
    <source>
        <dbReference type="PROSITE" id="PS50181"/>
    </source>
</evidence>
<dbReference type="SUPFAM" id="SSF81383">
    <property type="entry name" value="F-box domain"/>
    <property type="match status" value="1"/>
</dbReference>
<feature type="domain" description="F-box" evidence="1">
    <location>
        <begin position="1"/>
        <end position="49"/>
    </location>
</feature>
<dbReference type="Proteomes" id="UP000027222">
    <property type="component" value="Unassembled WGS sequence"/>
</dbReference>
<gene>
    <name evidence="2" type="ORF">GALMADRAFT_1094462</name>
</gene>
<dbReference type="Gene3D" id="1.20.1280.50">
    <property type="match status" value="1"/>
</dbReference>
<evidence type="ECO:0000313" key="3">
    <source>
        <dbReference type="Proteomes" id="UP000027222"/>
    </source>
</evidence>
<name>A0A067TBM7_GALM3</name>
<reference evidence="3" key="1">
    <citation type="journal article" date="2014" name="Proc. Natl. Acad. Sci. U.S.A.">
        <title>Extensive sampling of basidiomycete genomes demonstrates inadequacy of the white-rot/brown-rot paradigm for wood decay fungi.</title>
        <authorList>
            <person name="Riley R."/>
            <person name="Salamov A.A."/>
            <person name="Brown D.W."/>
            <person name="Nagy L.G."/>
            <person name="Floudas D."/>
            <person name="Held B.W."/>
            <person name="Levasseur A."/>
            <person name="Lombard V."/>
            <person name="Morin E."/>
            <person name="Otillar R."/>
            <person name="Lindquist E.A."/>
            <person name="Sun H."/>
            <person name="LaButti K.M."/>
            <person name="Schmutz J."/>
            <person name="Jabbour D."/>
            <person name="Luo H."/>
            <person name="Baker S.E."/>
            <person name="Pisabarro A.G."/>
            <person name="Walton J.D."/>
            <person name="Blanchette R.A."/>
            <person name="Henrissat B."/>
            <person name="Martin F."/>
            <person name="Cullen D."/>
            <person name="Hibbett D.S."/>
            <person name="Grigoriev I.V."/>
        </authorList>
    </citation>
    <scope>NUCLEOTIDE SEQUENCE [LARGE SCALE GENOMIC DNA]</scope>
    <source>
        <strain evidence="3">CBS 339.88</strain>
    </source>
</reference>
<accession>A0A067TBM7</accession>
<sequence length="224" mass="25293">MDTFPPELLALVFSGLPYFSLLTSSAVCRCWRSVIFQHVFLCKQIFKPMSDSITREVLVSRIVSEMQFHPAFSKISYRIGEALDTVQLGTTHQDVLKLVDLEIANDFATFPPTTEIEASIPPVHFSGIKPSSWSIAFTVSNPNGVRIIDIFSSMVADSRRKYDMFSIFSLTGGLFAQRLHSNQSPALFMKAEFLGEQRYVSIYIRRSPNLNIPDFSQAFYPPGF</sequence>